<reference evidence="3" key="2">
    <citation type="journal article" date="2023" name="Int. J. Mol. Sci.">
        <title>De Novo Assembly and Annotation of 11 Diverse Shrub Willow (Salix) Genomes Reveals Novel Gene Organization in Sex-Linked Regions.</title>
        <authorList>
            <person name="Hyden B."/>
            <person name="Feng K."/>
            <person name="Yates T.B."/>
            <person name="Jawdy S."/>
            <person name="Cereghino C."/>
            <person name="Smart L.B."/>
            <person name="Muchero W."/>
        </authorList>
    </citation>
    <scope>NUCLEOTIDE SEQUENCE [LARGE SCALE GENOMIC DNA]</scope>
    <source>
        <tissue evidence="3">Shoot tip</tissue>
    </source>
</reference>
<evidence type="ECO:0000256" key="1">
    <source>
        <dbReference type="SAM" id="MobiDB-lite"/>
    </source>
</evidence>
<evidence type="ECO:0000313" key="3">
    <source>
        <dbReference type="EMBL" id="KAJ6704610.1"/>
    </source>
</evidence>
<dbReference type="EMBL" id="JAPFFL010000009">
    <property type="protein sequence ID" value="KAJ6704610.1"/>
    <property type="molecule type" value="Genomic_DNA"/>
</dbReference>
<dbReference type="OrthoDB" id="10505185at2759"/>
<dbReference type="Pfam" id="PF08148">
    <property type="entry name" value="DSHCT"/>
    <property type="match status" value="1"/>
</dbReference>
<accession>A0A9Q0T8P4</accession>
<dbReference type="Gene3D" id="1.10.3380.30">
    <property type="match status" value="1"/>
</dbReference>
<keyword evidence="4" id="KW-1185">Reference proteome</keyword>
<gene>
    <name evidence="3" type="ORF">OIU85_030426</name>
</gene>
<organism evidence="3 4">
    <name type="scientific">Salix viminalis</name>
    <name type="common">Common osier</name>
    <name type="synonym">Basket willow</name>
    <dbReference type="NCBI Taxonomy" id="40686"/>
    <lineage>
        <taxon>Eukaryota</taxon>
        <taxon>Viridiplantae</taxon>
        <taxon>Streptophyta</taxon>
        <taxon>Embryophyta</taxon>
        <taxon>Tracheophyta</taxon>
        <taxon>Spermatophyta</taxon>
        <taxon>Magnoliopsida</taxon>
        <taxon>eudicotyledons</taxon>
        <taxon>Gunneridae</taxon>
        <taxon>Pentapetalae</taxon>
        <taxon>rosids</taxon>
        <taxon>fabids</taxon>
        <taxon>Malpighiales</taxon>
        <taxon>Salicaceae</taxon>
        <taxon>Saliceae</taxon>
        <taxon>Salix</taxon>
    </lineage>
</organism>
<name>A0A9Q0T8P4_SALVM</name>
<feature type="region of interest" description="Disordered" evidence="1">
    <location>
        <begin position="150"/>
        <end position="179"/>
    </location>
</feature>
<proteinExistence type="predicted"/>
<reference evidence="3" key="1">
    <citation type="submission" date="2022-11" db="EMBL/GenBank/DDBJ databases">
        <authorList>
            <person name="Hyden B.L."/>
            <person name="Feng K."/>
            <person name="Yates T."/>
            <person name="Jawdy S."/>
            <person name="Smart L.B."/>
            <person name="Muchero W."/>
        </authorList>
    </citation>
    <scope>NUCLEOTIDE SEQUENCE</scope>
    <source>
        <tissue evidence="3">Shoot tip</tissue>
    </source>
</reference>
<sequence length="179" mass="20080">MEAMHAWAKGSKFYEIMEITQVSEGSLIRAIRRLVEVLQRLIEAAKSIVLLQACPLQTCCELMDHVVELTALHKQDLEPDIVDMTAMLDIWDLFRQQFLVMELGFDLDGPDQARTVARVQKWPRRSVQARAMVARVELRVEVVRQGKSSNNDMVMADGGSRVPDIDGSSSSSSFLATTS</sequence>
<feature type="domain" description="ATP-dependent RNA helicase Ski2/MTR4 C-terminal" evidence="2">
    <location>
        <begin position="1"/>
        <end position="72"/>
    </location>
</feature>
<dbReference type="SMART" id="SM01142">
    <property type="entry name" value="DSHCT"/>
    <property type="match status" value="1"/>
</dbReference>
<dbReference type="AlphaFoldDB" id="A0A9Q0T8P4"/>
<comment type="caution">
    <text evidence="3">The sequence shown here is derived from an EMBL/GenBank/DDBJ whole genome shotgun (WGS) entry which is preliminary data.</text>
</comment>
<dbReference type="Proteomes" id="UP001151529">
    <property type="component" value="Chromosome 3"/>
</dbReference>
<dbReference type="InterPro" id="IPR012961">
    <property type="entry name" value="Ski2/MTR4_C"/>
</dbReference>
<evidence type="ECO:0000259" key="2">
    <source>
        <dbReference type="SMART" id="SM01142"/>
    </source>
</evidence>
<protein>
    <recommendedName>
        <fullName evidence="2">ATP-dependent RNA helicase Ski2/MTR4 C-terminal domain-containing protein</fullName>
    </recommendedName>
</protein>
<evidence type="ECO:0000313" key="4">
    <source>
        <dbReference type="Proteomes" id="UP001151529"/>
    </source>
</evidence>